<evidence type="ECO:0000256" key="2">
    <source>
        <dbReference type="ARBA" id="ARBA00012052"/>
    </source>
</evidence>
<dbReference type="Gene3D" id="3.30.230.10">
    <property type="match status" value="1"/>
</dbReference>
<accession>A0A1H2WFT1</accession>
<dbReference type="RefSeq" id="WP_093751877.1">
    <property type="nucleotide sequence ID" value="NZ_FNNG01000004.1"/>
</dbReference>
<dbReference type="HAMAP" id="MF_00061">
    <property type="entry name" value="IspE"/>
    <property type="match status" value="1"/>
</dbReference>
<dbReference type="EMBL" id="FNNG01000004">
    <property type="protein sequence ID" value="SDW79512.1"/>
    <property type="molecule type" value="Genomic_DNA"/>
</dbReference>
<proteinExistence type="inferred from homology"/>
<dbReference type="AlphaFoldDB" id="A0A1H2WFT1"/>
<keyword evidence="5 9" id="KW-0547">Nucleotide-binding</keyword>
<dbReference type="OrthoDB" id="9809438at2"/>
<organism evidence="12 13">
    <name type="scientific">Tepidimicrobium xylanilyticum</name>
    <dbReference type="NCBI Taxonomy" id="1123352"/>
    <lineage>
        <taxon>Bacteria</taxon>
        <taxon>Bacillati</taxon>
        <taxon>Bacillota</taxon>
        <taxon>Tissierellia</taxon>
        <taxon>Tissierellales</taxon>
        <taxon>Tepidimicrobiaceae</taxon>
        <taxon>Tepidimicrobium</taxon>
    </lineage>
</organism>
<keyword evidence="7 9" id="KW-0067">ATP-binding</keyword>
<evidence type="ECO:0000259" key="10">
    <source>
        <dbReference type="Pfam" id="PF00288"/>
    </source>
</evidence>
<dbReference type="Gene3D" id="3.30.70.890">
    <property type="entry name" value="GHMP kinase, C-terminal domain"/>
    <property type="match status" value="1"/>
</dbReference>
<evidence type="ECO:0000313" key="13">
    <source>
        <dbReference type="Proteomes" id="UP000198828"/>
    </source>
</evidence>
<dbReference type="SUPFAM" id="SSF55060">
    <property type="entry name" value="GHMP Kinase, C-terminal domain"/>
    <property type="match status" value="1"/>
</dbReference>
<comment type="similarity">
    <text evidence="1 9">Belongs to the GHMP kinase family. IspE subfamily.</text>
</comment>
<comment type="pathway">
    <text evidence="9">Isoprenoid biosynthesis; isopentenyl diphosphate biosynthesis via DXP pathway; isopentenyl diphosphate from 1-deoxy-D-xylulose 5-phosphate: step 3/6.</text>
</comment>
<dbReference type="GO" id="GO:0050515">
    <property type="term" value="F:4-(cytidine 5'-diphospho)-2-C-methyl-D-erythritol kinase activity"/>
    <property type="evidence" value="ECO:0007669"/>
    <property type="project" value="UniProtKB-UniRule"/>
</dbReference>
<feature type="domain" description="GHMP kinase C-terminal" evidence="11">
    <location>
        <begin position="199"/>
        <end position="275"/>
    </location>
</feature>
<evidence type="ECO:0000256" key="3">
    <source>
        <dbReference type="ARBA" id="ARBA00017473"/>
    </source>
</evidence>
<keyword evidence="4 9" id="KW-0808">Transferase</keyword>
<comment type="function">
    <text evidence="9">Catalyzes the phosphorylation of the position 2 hydroxy group of 4-diphosphocytidyl-2C-methyl-D-erythritol.</text>
</comment>
<dbReference type="GO" id="GO:0019288">
    <property type="term" value="P:isopentenyl diphosphate biosynthetic process, methylerythritol 4-phosphate pathway"/>
    <property type="evidence" value="ECO:0007669"/>
    <property type="project" value="UniProtKB-UniRule"/>
</dbReference>
<dbReference type="PANTHER" id="PTHR43527:SF2">
    <property type="entry name" value="4-DIPHOSPHOCYTIDYL-2-C-METHYL-D-ERYTHRITOL KINASE, CHLOROPLASTIC"/>
    <property type="match status" value="1"/>
</dbReference>
<dbReference type="PANTHER" id="PTHR43527">
    <property type="entry name" value="4-DIPHOSPHOCYTIDYL-2-C-METHYL-D-ERYTHRITOL KINASE, CHLOROPLASTIC"/>
    <property type="match status" value="1"/>
</dbReference>
<evidence type="ECO:0000256" key="6">
    <source>
        <dbReference type="ARBA" id="ARBA00022777"/>
    </source>
</evidence>
<dbReference type="Proteomes" id="UP000198828">
    <property type="component" value="Unassembled WGS sequence"/>
</dbReference>
<feature type="domain" description="GHMP kinase N-terminal" evidence="10">
    <location>
        <begin position="66"/>
        <end position="144"/>
    </location>
</feature>
<gene>
    <name evidence="9" type="primary">ispE</name>
    <name evidence="12" type="ORF">SAMN05660923_01245</name>
</gene>
<evidence type="ECO:0000256" key="7">
    <source>
        <dbReference type="ARBA" id="ARBA00022840"/>
    </source>
</evidence>
<evidence type="ECO:0000256" key="5">
    <source>
        <dbReference type="ARBA" id="ARBA00022741"/>
    </source>
</evidence>
<dbReference type="Pfam" id="PF00288">
    <property type="entry name" value="GHMP_kinases_N"/>
    <property type="match status" value="1"/>
</dbReference>
<dbReference type="PIRSF" id="PIRSF010376">
    <property type="entry name" value="IspE"/>
    <property type="match status" value="1"/>
</dbReference>
<keyword evidence="13" id="KW-1185">Reference proteome</keyword>
<feature type="binding site" evidence="9">
    <location>
        <begin position="94"/>
        <end position="104"/>
    </location>
    <ligand>
        <name>ATP</name>
        <dbReference type="ChEBI" id="CHEBI:30616"/>
    </ligand>
</feature>
<dbReference type="GO" id="GO:0005524">
    <property type="term" value="F:ATP binding"/>
    <property type="evidence" value="ECO:0007669"/>
    <property type="project" value="UniProtKB-UniRule"/>
</dbReference>
<dbReference type="SUPFAM" id="SSF54211">
    <property type="entry name" value="Ribosomal protein S5 domain 2-like"/>
    <property type="match status" value="1"/>
</dbReference>
<feature type="active site" evidence="9">
    <location>
        <position position="11"/>
    </location>
</feature>
<dbReference type="UniPathway" id="UPA00056">
    <property type="reaction ID" value="UER00094"/>
</dbReference>
<protein>
    <recommendedName>
        <fullName evidence="3 9">4-diphosphocytidyl-2-C-methyl-D-erythritol kinase</fullName>
        <shortName evidence="9">CMK</shortName>
        <ecNumber evidence="2 9">2.7.1.148</ecNumber>
    </recommendedName>
    <alternativeName>
        <fullName evidence="8 9">4-(cytidine-5'-diphospho)-2-C-methyl-D-erythritol kinase</fullName>
    </alternativeName>
</protein>
<dbReference type="InterPro" id="IPR013750">
    <property type="entry name" value="GHMP_kinase_C_dom"/>
</dbReference>
<evidence type="ECO:0000256" key="4">
    <source>
        <dbReference type="ARBA" id="ARBA00022679"/>
    </source>
</evidence>
<dbReference type="Pfam" id="PF08544">
    <property type="entry name" value="GHMP_kinases_C"/>
    <property type="match status" value="1"/>
</dbReference>
<evidence type="ECO:0000256" key="8">
    <source>
        <dbReference type="ARBA" id="ARBA00032554"/>
    </source>
</evidence>
<evidence type="ECO:0000259" key="11">
    <source>
        <dbReference type="Pfam" id="PF08544"/>
    </source>
</evidence>
<feature type="active site" evidence="9">
    <location>
        <position position="136"/>
    </location>
</feature>
<comment type="catalytic activity">
    <reaction evidence="9">
        <text>4-CDP-2-C-methyl-D-erythritol + ATP = 4-CDP-2-C-methyl-D-erythritol 2-phosphate + ADP + H(+)</text>
        <dbReference type="Rhea" id="RHEA:18437"/>
        <dbReference type="ChEBI" id="CHEBI:15378"/>
        <dbReference type="ChEBI" id="CHEBI:30616"/>
        <dbReference type="ChEBI" id="CHEBI:57823"/>
        <dbReference type="ChEBI" id="CHEBI:57919"/>
        <dbReference type="ChEBI" id="CHEBI:456216"/>
        <dbReference type="EC" id="2.7.1.148"/>
    </reaction>
</comment>
<dbReference type="InterPro" id="IPR014721">
    <property type="entry name" value="Ribsml_uS5_D2-typ_fold_subgr"/>
</dbReference>
<dbReference type="InterPro" id="IPR020568">
    <property type="entry name" value="Ribosomal_Su5_D2-typ_SF"/>
</dbReference>
<dbReference type="GO" id="GO:0016114">
    <property type="term" value="P:terpenoid biosynthetic process"/>
    <property type="evidence" value="ECO:0007669"/>
    <property type="project" value="UniProtKB-UniRule"/>
</dbReference>
<evidence type="ECO:0000256" key="1">
    <source>
        <dbReference type="ARBA" id="ARBA00009684"/>
    </source>
</evidence>
<evidence type="ECO:0000313" key="12">
    <source>
        <dbReference type="EMBL" id="SDW79512.1"/>
    </source>
</evidence>
<sequence length="283" mass="31644">MNEIALESYAKINLALDILYKRDDGYHEINTIMQQIDLKDRVVIRNKDSGIDIQCNNKDVPIDRNNLVYKAWEKIREKTGINRGVGIIIDKKIPIAAGLAGGSSNGGAVLKGLNLLWDLNLSDEELMEIGKKIGADVPFCIMGGTAWARGIGEKLTKLKGFSGYNILLANVGIPVSTEWVYKNMDLKSIHKRIDIEKVIKYMEEGNLLKLGQSIENVMESVVMTKYPQVKMVKEDMIKFGALGSLMSGSGPTVFGLFDDEEKLYRCKRELEKKVPNVFVTKTL</sequence>
<dbReference type="InterPro" id="IPR004424">
    <property type="entry name" value="IspE"/>
</dbReference>
<dbReference type="EC" id="2.7.1.148" evidence="2 9"/>
<dbReference type="InterPro" id="IPR006204">
    <property type="entry name" value="GHMP_kinase_N_dom"/>
</dbReference>
<dbReference type="InterPro" id="IPR036554">
    <property type="entry name" value="GHMP_kinase_C_sf"/>
</dbReference>
<evidence type="ECO:0000256" key="9">
    <source>
        <dbReference type="HAMAP-Rule" id="MF_00061"/>
    </source>
</evidence>
<dbReference type="NCBIfam" id="TIGR00154">
    <property type="entry name" value="ispE"/>
    <property type="match status" value="1"/>
</dbReference>
<dbReference type="NCBIfam" id="NF011202">
    <property type="entry name" value="PRK14608.1"/>
    <property type="match status" value="1"/>
</dbReference>
<reference evidence="12 13" key="1">
    <citation type="submission" date="2016-10" db="EMBL/GenBank/DDBJ databases">
        <authorList>
            <person name="de Groot N.N."/>
        </authorList>
    </citation>
    <scope>NUCLEOTIDE SEQUENCE [LARGE SCALE GENOMIC DNA]</scope>
    <source>
        <strain evidence="12 13">DSM 23310</strain>
    </source>
</reference>
<keyword evidence="9" id="KW-0414">Isoprene biosynthesis</keyword>
<keyword evidence="6 9" id="KW-0418">Kinase</keyword>
<name>A0A1H2WFT1_9FIRM</name>